<sequence>MDHVDLAPESFGELGGLPVGRGDRPLRLVEQQLIAQVSQPHLAWAVRLQAAELRIVAIVRLFPLVEELGVQAHARLGPDVLQEQGLAPAGMGDDDVGDVAGLPQAPGGAEGGVAANDLGLEVGEPGMDGLRGPAVDPAVRHAHAAPAVLDVLALGDGAHVVAELHQGRGQGDELTREVLVREEDVHRRKVDPGLKACLDSG</sequence>
<evidence type="ECO:0000313" key="1">
    <source>
        <dbReference type="EMBL" id="OIQ72203.1"/>
    </source>
</evidence>
<dbReference type="EMBL" id="MLJW01003373">
    <property type="protein sequence ID" value="OIQ72203.1"/>
    <property type="molecule type" value="Genomic_DNA"/>
</dbReference>
<reference evidence="1" key="1">
    <citation type="submission" date="2016-10" db="EMBL/GenBank/DDBJ databases">
        <title>Sequence of Gallionella enrichment culture.</title>
        <authorList>
            <person name="Poehlein A."/>
            <person name="Muehling M."/>
            <person name="Daniel R."/>
        </authorList>
    </citation>
    <scope>NUCLEOTIDE SEQUENCE</scope>
</reference>
<organism evidence="1">
    <name type="scientific">mine drainage metagenome</name>
    <dbReference type="NCBI Taxonomy" id="410659"/>
    <lineage>
        <taxon>unclassified sequences</taxon>
        <taxon>metagenomes</taxon>
        <taxon>ecological metagenomes</taxon>
    </lineage>
</organism>
<gene>
    <name evidence="1" type="ORF">GALL_461730</name>
</gene>
<comment type="caution">
    <text evidence="1">The sequence shown here is derived from an EMBL/GenBank/DDBJ whole genome shotgun (WGS) entry which is preliminary data.</text>
</comment>
<dbReference type="AlphaFoldDB" id="A0A1J5Q411"/>
<accession>A0A1J5Q411</accession>
<protein>
    <submittedName>
        <fullName evidence="1">Uncharacterized protein</fullName>
    </submittedName>
</protein>
<name>A0A1J5Q411_9ZZZZ</name>
<proteinExistence type="predicted"/>